<dbReference type="AlphaFoldDB" id="A0AAV3SRD9"/>
<keyword evidence="1" id="KW-1133">Transmembrane helix</keyword>
<comment type="caution">
    <text evidence="2">The sequence shown here is derived from an EMBL/GenBank/DDBJ whole genome shotgun (WGS) entry which is preliminary data.</text>
</comment>
<accession>A0AAV3SRD9</accession>
<keyword evidence="1" id="KW-0812">Transmembrane</keyword>
<feature type="transmembrane region" description="Helical" evidence="1">
    <location>
        <begin position="30"/>
        <end position="47"/>
    </location>
</feature>
<name>A0AAV3SRD9_9EURY</name>
<protein>
    <submittedName>
        <fullName evidence="2">Uncharacterized protein</fullName>
    </submittedName>
</protein>
<dbReference type="EMBL" id="BAAADQ010000005">
    <property type="protein sequence ID" value="GAA0539649.1"/>
    <property type="molecule type" value="Genomic_DNA"/>
</dbReference>
<proteinExistence type="predicted"/>
<reference evidence="2" key="2">
    <citation type="submission" date="2023-12" db="EMBL/GenBank/DDBJ databases">
        <authorList>
            <person name="Sun Q."/>
            <person name="Inoue M."/>
        </authorList>
    </citation>
    <scope>NUCLEOTIDE SEQUENCE</scope>
    <source>
        <strain evidence="2">JCM 14265</strain>
    </source>
</reference>
<sequence length="83" mass="9031">MESTRSAGRTSLSARYDVADMAIGKHPREWVVETMGLFGSIVAGVTAYSRGDLMLGIAGGLILILTLYVTQIRRSESISVRDR</sequence>
<evidence type="ECO:0000313" key="2">
    <source>
        <dbReference type="EMBL" id="GAA0539649.1"/>
    </source>
</evidence>
<feature type="transmembrane region" description="Helical" evidence="1">
    <location>
        <begin position="53"/>
        <end position="70"/>
    </location>
</feature>
<gene>
    <name evidence="2" type="ORF">GCM10008994_13440</name>
</gene>
<organism evidence="2 3">
    <name type="scientific">Halorubrum ejinorense</name>
    <dbReference type="NCBI Taxonomy" id="425309"/>
    <lineage>
        <taxon>Archaea</taxon>
        <taxon>Methanobacteriati</taxon>
        <taxon>Methanobacteriota</taxon>
        <taxon>Stenosarchaea group</taxon>
        <taxon>Halobacteria</taxon>
        <taxon>Halobacteriales</taxon>
        <taxon>Haloferacaceae</taxon>
        <taxon>Halorubrum</taxon>
    </lineage>
</organism>
<dbReference type="Proteomes" id="UP001501425">
    <property type="component" value="Unassembled WGS sequence"/>
</dbReference>
<evidence type="ECO:0000313" key="3">
    <source>
        <dbReference type="Proteomes" id="UP001501425"/>
    </source>
</evidence>
<evidence type="ECO:0000256" key="1">
    <source>
        <dbReference type="SAM" id="Phobius"/>
    </source>
</evidence>
<reference evidence="2" key="1">
    <citation type="journal article" date="2014" name="Int. J. Syst. Evol. Microbiol.">
        <title>Complete genome sequence of Corynebacterium casei LMG S-19264T (=DSM 44701T), isolated from a smear-ripened cheese.</title>
        <authorList>
            <consortium name="US DOE Joint Genome Institute (JGI-PGF)"/>
            <person name="Walter F."/>
            <person name="Albersmeier A."/>
            <person name="Kalinowski J."/>
            <person name="Ruckert C."/>
        </authorList>
    </citation>
    <scope>NUCLEOTIDE SEQUENCE</scope>
    <source>
        <strain evidence="2">JCM 14265</strain>
    </source>
</reference>
<keyword evidence="1" id="KW-0472">Membrane</keyword>